<reference evidence="1" key="1">
    <citation type="journal article" date="2019" name="bioRxiv">
        <title>The Genome of the Zebra Mussel, Dreissena polymorpha: A Resource for Invasive Species Research.</title>
        <authorList>
            <person name="McCartney M.A."/>
            <person name="Auch B."/>
            <person name="Kono T."/>
            <person name="Mallez S."/>
            <person name="Zhang Y."/>
            <person name="Obille A."/>
            <person name="Becker A."/>
            <person name="Abrahante J.E."/>
            <person name="Garbe J."/>
            <person name="Badalamenti J.P."/>
            <person name="Herman A."/>
            <person name="Mangelson H."/>
            <person name="Liachko I."/>
            <person name="Sullivan S."/>
            <person name="Sone E.D."/>
            <person name="Koren S."/>
            <person name="Silverstein K.A.T."/>
            <person name="Beckman K.B."/>
            <person name="Gohl D.M."/>
        </authorList>
    </citation>
    <scope>NUCLEOTIDE SEQUENCE</scope>
    <source>
        <strain evidence="1">Duluth1</strain>
        <tissue evidence="1">Whole animal</tissue>
    </source>
</reference>
<keyword evidence="2" id="KW-1185">Reference proteome</keyword>
<evidence type="ECO:0000313" key="2">
    <source>
        <dbReference type="Proteomes" id="UP000828390"/>
    </source>
</evidence>
<dbReference type="AlphaFoldDB" id="A0A9D3YBV1"/>
<reference evidence="1" key="2">
    <citation type="submission" date="2020-11" db="EMBL/GenBank/DDBJ databases">
        <authorList>
            <person name="McCartney M.A."/>
            <person name="Auch B."/>
            <person name="Kono T."/>
            <person name="Mallez S."/>
            <person name="Becker A."/>
            <person name="Gohl D.M."/>
            <person name="Silverstein K.A.T."/>
            <person name="Koren S."/>
            <person name="Bechman K.B."/>
            <person name="Herman A."/>
            <person name="Abrahante J.E."/>
            <person name="Garbe J."/>
        </authorList>
    </citation>
    <scope>NUCLEOTIDE SEQUENCE</scope>
    <source>
        <strain evidence="1">Duluth1</strain>
        <tissue evidence="1">Whole animal</tissue>
    </source>
</reference>
<protein>
    <submittedName>
        <fullName evidence="1">Uncharacterized protein</fullName>
    </submittedName>
</protein>
<evidence type="ECO:0000313" key="1">
    <source>
        <dbReference type="EMBL" id="KAH3696271.1"/>
    </source>
</evidence>
<dbReference type="Proteomes" id="UP000828390">
    <property type="component" value="Unassembled WGS sequence"/>
</dbReference>
<name>A0A9D3YBV1_DREPO</name>
<proteinExistence type="predicted"/>
<dbReference type="EMBL" id="JAIWYP010000016">
    <property type="protein sequence ID" value="KAH3696271.1"/>
    <property type="molecule type" value="Genomic_DNA"/>
</dbReference>
<sequence length="61" mass="7184">MNPGDDVFDQAMLYGFERLKPKQQRKVNRDTVDSEERFMGPEDVVMMKSAPCLPRVFRLTY</sequence>
<organism evidence="1 2">
    <name type="scientific">Dreissena polymorpha</name>
    <name type="common">Zebra mussel</name>
    <name type="synonym">Mytilus polymorpha</name>
    <dbReference type="NCBI Taxonomy" id="45954"/>
    <lineage>
        <taxon>Eukaryota</taxon>
        <taxon>Metazoa</taxon>
        <taxon>Spiralia</taxon>
        <taxon>Lophotrochozoa</taxon>
        <taxon>Mollusca</taxon>
        <taxon>Bivalvia</taxon>
        <taxon>Autobranchia</taxon>
        <taxon>Heteroconchia</taxon>
        <taxon>Euheterodonta</taxon>
        <taxon>Imparidentia</taxon>
        <taxon>Neoheterodontei</taxon>
        <taxon>Myida</taxon>
        <taxon>Dreissenoidea</taxon>
        <taxon>Dreissenidae</taxon>
        <taxon>Dreissena</taxon>
    </lineage>
</organism>
<accession>A0A9D3YBV1</accession>
<gene>
    <name evidence="1" type="ORF">DPMN_083736</name>
</gene>
<comment type="caution">
    <text evidence="1">The sequence shown here is derived from an EMBL/GenBank/DDBJ whole genome shotgun (WGS) entry which is preliminary data.</text>
</comment>